<evidence type="ECO:0000256" key="5">
    <source>
        <dbReference type="ARBA" id="ARBA00022833"/>
    </source>
</evidence>
<comment type="subcellular location">
    <subcellularLocation>
        <location evidence="1">Nucleus</location>
    </subcellularLocation>
</comment>
<feature type="compositionally biased region" description="Basic and acidic residues" evidence="11">
    <location>
        <begin position="135"/>
        <end position="151"/>
    </location>
</feature>
<keyword evidence="14" id="KW-1185">Reference proteome</keyword>
<feature type="compositionally biased region" description="Acidic residues" evidence="11">
    <location>
        <begin position="197"/>
        <end position="227"/>
    </location>
</feature>
<feature type="compositionally biased region" description="Pro residues" evidence="11">
    <location>
        <begin position="365"/>
        <end position="378"/>
    </location>
</feature>
<dbReference type="Proteomes" id="UP001642405">
    <property type="component" value="Unassembled WGS sequence"/>
</dbReference>
<proteinExistence type="predicted"/>
<feature type="region of interest" description="Disordered" evidence="11">
    <location>
        <begin position="478"/>
        <end position="518"/>
    </location>
</feature>
<keyword evidence="8" id="KW-0539">Nucleus</keyword>
<feature type="region of interest" description="Disordered" evidence="11">
    <location>
        <begin position="937"/>
        <end position="973"/>
    </location>
</feature>
<evidence type="ECO:0000256" key="10">
    <source>
        <dbReference type="ARBA" id="ARBA00045805"/>
    </source>
</evidence>
<feature type="compositionally biased region" description="Pro residues" evidence="11">
    <location>
        <begin position="31"/>
        <end position="41"/>
    </location>
</feature>
<evidence type="ECO:0000259" key="12">
    <source>
        <dbReference type="PROSITE" id="PS51726"/>
    </source>
</evidence>
<feature type="compositionally biased region" description="Low complexity" evidence="11">
    <location>
        <begin position="67"/>
        <end position="77"/>
    </location>
</feature>
<comment type="function">
    <text evidence="10">Catalytic component of the NuA4 histone acetyltransferase (HAT) complex which is involved in epigenetic transcriptional activation of selected genes principally by acetylation of nucleosomal histones H4, H3, H2B, H2A and H2A variant H2A.Z. Acetylates histone H4 to form H4K5ac, H4K8ac, H4K12ac and H4K16ac, histone H3 to form H3K14ac, and histone H2A to form H2AK4ac and H2AK7ac. The NuA4 complex is involved in the DNA damage response and is required for chromosome segregation. The NuA4 complex plays a direct role in repair of DNA double-strand breaks (DSBs) through homologous recombination. Recruitment to promoters depends on H3K4me. Also acetylates non-histone proteins. In addition to protein acetyltransferase, can use different acyl-CoA substrates, such as 2-hydroxyisobutanoyl-CoA (2-hydroxyisobutyryl-CoA) or (2E)-butenoyl-CoA (crotonyl-CoA), and is able to mediate protein 2-hydroxyisobutyrylation and crotonylation, respectively.</text>
</comment>
<feature type="compositionally biased region" description="Low complexity" evidence="11">
    <location>
        <begin position="892"/>
        <end position="909"/>
    </location>
</feature>
<dbReference type="InterPro" id="IPR002717">
    <property type="entry name" value="HAT_MYST-type"/>
</dbReference>
<keyword evidence="2 13" id="KW-0808">Transferase</keyword>
<dbReference type="SUPFAM" id="SSF55729">
    <property type="entry name" value="Acyl-CoA N-acyltransferases (Nat)"/>
    <property type="match status" value="1"/>
</dbReference>
<feature type="compositionally biased region" description="Acidic residues" evidence="11">
    <location>
        <begin position="107"/>
        <end position="117"/>
    </location>
</feature>
<dbReference type="PANTHER" id="PTHR10615:SF219">
    <property type="entry name" value="HISTONE ACETYLTRANSFERASE KAT5"/>
    <property type="match status" value="1"/>
</dbReference>
<keyword evidence="5" id="KW-0862">Zinc</keyword>
<feature type="compositionally biased region" description="Basic and acidic residues" evidence="11">
    <location>
        <begin position="57"/>
        <end position="66"/>
    </location>
</feature>
<dbReference type="EMBL" id="CAWUHB010000001">
    <property type="protein sequence ID" value="CAK7208372.1"/>
    <property type="molecule type" value="Genomic_DNA"/>
</dbReference>
<dbReference type="InterPro" id="IPR016181">
    <property type="entry name" value="Acyl_CoA_acyltransferase"/>
</dbReference>
<evidence type="ECO:0000256" key="1">
    <source>
        <dbReference type="ARBA" id="ARBA00004123"/>
    </source>
</evidence>
<dbReference type="InterPro" id="IPR050603">
    <property type="entry name" value="MYST_HAT"/>
</dbReference>
<evidence type="ECO:0000256" key="7">
    <source>
        <dbReference type="ARBA" id="ARBA00023163"/>
    </source>
</evidence>
<dbReference type="Gene3D" id="3.40.630.30">
    <property type="match status" value="1"/>
</dbReference>
<feature type="domain" description="MYST-type HAT" evidence="12">
    <location>
        <begin position="444"/>
        <end position="888"/>
    </location>
</feature>
<keyword evidence="6" id="KW-0805">Transcription regulation</keyword>
<dbReference type="GO" id="GO:0061733">
    <property type="term" value="F:protein-lysine-acetyltransferase activity"/>
    <property type="evidence" value="ECO:0007669"/>
    <property type="project" value="UniProtKB-EC"/>
</dbReference>
<keyword evidence="3" id="KW-0479">Metal-binding</keyword>
<protein>
    <submittedName>
        <fullName evidence="13">SAS complex subunit</fullName>
        <ecNumber evidence="13">2.3.1.48</ecNumber>
    </submittedName>
</protein>
<gene>
    <name evidence="13" type="primary">SAS2</name>
    <name evidence="13" type="ORF">SCUCBS95973_000079</name>
</gene>
<evidence type="ECO:0000256" key="4">
    <source>
        <dbReference type="ARBA" id="ARBA00022771"/>
    </source>
</evidence>
<dbReference type="PROSITE" id="PS51726">
    <property type="entry name" value="MYST_HAT"/>
    <property type="match status" value="1"/>
</dbReference>
<keyword evidence="7" id="KW-0804">Transcription</keyword>
<dbReference type="Pfam" id="PF01853">
    <property type="entry name" value="MOZ_SAS"/>
    <property type="match status" value="2"/>
</dbReference>
<accession>A0ABP0AMD7</accession>
<feature type="compositionally biased region" description="Low complexity" evidence="11">
    <location>
        <begin position="937"/>
        <end position="972"/>
    </location>
</feature>
<evidence type="ECO:0000256" key="8">
    <source>
        <dbReference type="ARBA" id="ARBA00023242"/>
    </source>
</evidence>
<evidence type="ECO:0000256" key="11">
    <source>
        <dbReference type="SAM" id="MobiDB-lite"/>
    </source>
</evidence>
<evidence type="ECO:0000313" key="14">
    <source>
        <dbReference type="Proteomes" id="UP001642405"/>
    </source>
</evidence>
<evidence type="ECO:0000256" key="9">
    <source>
        <dbReference type="ARBA" id="ARBA00023315"/>
    </source>
</evidence>
<evidence type="ECO:0000256" key="2">
    <source>
        <dbReference type="ARBA" id="ARBA00022679"/>
    </source>
</evidence>
<evidence type="ECO:0000256" key="3">
    <source>
        <dbReference type="ARBA" id="ARBA00022723"/>
    </source>
</evidence>
<name>A0ABP0AMD7_9PEZI</name>
<feature type="compositionally biased region" description="Basic and acidic residues" evidence="11">
    <location>
        <begin position="86"/>
        <end position="106"/>
    </location>
</feature>
<feature type="region of interest" description="Disordered" evidence="11">
    <location>
        <begin position="890"/>
        <end position="909"/>
    </location>
</feature>
<organism evidence="13 14">
    <name type="scientific">Sporothrix curviconia</name>
    <dbReference type="NCBI Taxonomy" id="1260050"/>
    <lineage>
        <taxon>Eukaryota</taxon>
        <taxon>Fungi</taxon>
        <taxon>Dikarya</taxon>
        <taxon>Ascomycota</taxon>
        <taxon>Pezizomycotina</taxon>
        <taxon>Sordariomycetes</taxon>
        <taxon>Sordariomycetidae</taxon>
        <taxon>Ophiostomatales</taxon>
        <taxon>Ophiostomataceae</taxon>
        <taxon>Sporothrix</taxon>
    </lineage>
</organism>
<evidence type="ECO:0000313" key="13">
    <source>
        <dbReference type="EMBL" id="CAK7208372.1"/>
    </source>
</evidence>
<dbReference type="PANTHER" id="PTHR10615">
    <property type="entry name" value="HISTONE ACETYLTRANSFERASE"/>
    <property type="match status" value="1"/>
</dbReference>
<feature type="compositionally biased region" description="Basic residues" evidence="11">
    <location>
        <begin position="496"/>
        <end position="506"/>
    </location>
</feature>
<feature type="compositionally biased region" description="Low complexity" evidence="11">
    <location>
        <begin position="164"/>
        <end position="189"/>
    </location>
</feature>
<feature type="compositionally biased region" description="Low complexity" evidence="11">
    <location>
        <begin position="379"/>
        <end position="438"/>
    </location>
</feature>
<evidence type="ECO:0000256" key="6">
    <source>
        <dbReference type="ARBA" id="ARBA00023015"/>
    </source>
</evidence>
<reference evidence="13 14" key="1">
    <citation type="submission" date="2024-01" db="EMBL/GenBank/DDBJ databases">
        <authorList>
            <person name="Allen C."/>
            <person name="Tagirdzhanova G."/>
        </authorList>
    </citation>
    <scope>NUCLEOTIDE SEQUENCE [LARGE SCALE GENOMIC DNA]</scope>
</reference>
<feature type="region of interest" description="Disordered" evidence="11">
    <location>
        <begin position="1"/>
        <end position="448"/>
    </location>
</feature>
<dbReference type="EC" id="2.3.1.48" evidence="13"/>
<keyword evidence="9 13" id="KW-0012">Acyltransferase</keyword>
<keyword evidence="4" id="KW-0863">Zinc-finger</keyword>
<comment type="caution">
    <text evidence="13">The sequence shown here is derived from an EMBL/GenBank/DDBJ whole genome shotgun (WGS) entry which is preliminary data.</text>
</comment>
<dbReference type="Gene3D" id="3.30.60.60">
    <property type="entry name" value="N-acetyl transferase-like"/>
    <property type="match status" value="1"/>
</dbReference>
<sequence length="1026" mass="108330">MAPPKRKRPDDEDEAVHAGKTRRVTRQTSIAPPPLPIPPKNVPQRRVLRGNTGPEGKANDAADTKTRQGTVRTRTQRASGTSTSRAKAENKDTDSEDDRQQDQEHEPDGDEGEDEEARDGGPEPSPRMKRRLARRGVDKKEELKPEPEPEPKPAPNGSQGGRTGRLARYGRAAVAAAARRTTAASRGTRQPAKDTEIADSDADEAVEDDASDANDASEGEEDTEDELAGPATIIPPRTRGGAPPLAPPPVAQRTRRLSTAQPAVTPVSPPKVPVTRAAAQAVPEIIKPPPPAKASSSSTTASKKETNTKPPAPPSPSTAAASLSRPKKVTEIKPPVAPALRHQKTTPIQPPLLPVSPTRTTPAQALPPPWPEVQPQPQKPKSVQQLREEAAPSPRQQQAARTPRQTIVTTAASAATAAPCSASTPTSATSLNATSTAPPASPSQPDRNIDKVVLGEICFKAWYPSYYGKEVLGDTAGNTHHGRGGAHQAKGAGKENHHHAPSHHYQQHAYGHGHGGKDKDAQPMLDRLYVCPFCFKYSKEIVPWHGHVQVCESQFQIPGEKVYVHPKGVRTIRVPVSSSASASASASASSASKGSKRNRVSSEADIHYVEQVVKDEGEWSIWEVDGEKDVLFCQNLSLFAKLFLDNKSVFFDVTGFYYFLLVYTPPPSLPSSLRAAATATASSMGGANANGQASILGAAPRPRVVGFFSKEKMSWDNNNLACILVFPPWQRKGLGALLMGISYEISRREAVLGGPEKPISDLGKKGYKRFWGAEIARWLLSIDIATATSSLPLPEPSSSAVLPSLAPHTTAILPPILPPPYSSSNTQAAITGTDAEEESLIIDIADCSRATWIVREDCLYVLREMGIAEDAGKGLPKKYCDNVLAQTDDHPSSAADDGASGPTGATGTALSSSFTGAGVGAPGAAPMPASSLSAQISSASSSGAGGAQAANGAASGSASTGTGAAAGPAAAGIDPPREVQHVRISKAAVWQWVKDNRINLEKACDPAGFIKIYTNKEEAQQAAEET</sequence>